<reference evidence="6" key="3">
    <citation type="submission" date="2025-08" db="UniProtKB">
        <authorList>
            <consortium name="Ensembl"/>
        </authorList>
    </citation>
    <scope>IDENTIFICATION</scope>
</reference>
<dbReference type="eggNOG" id="ENOG502QS9R">
    <property type="taxonomic scope" value="Eukaryota"/>
</dbReference>
<protein>
    <submittedName>
        <fullName evidence="6">Interferon-inducible GTPase 5-like</fullName>
    </submittedName>
</protein>
<keyword evidence="2" id="KW-0547">Nucleotide-binding</keyword>
<dbReference type="GO" id="GO:0016787">
    <property type="term" value="F:hydrolase activity"/>
    <property type="evidence" value="ECO:0007669"/>
    <property type="project" value="UniProtKB-KW"/>
</dbReference>
<evidence type="ECO:0000256" key="4">
    <source>
        <dbReference type="ARBA" id="ARBA00023134"/>
    </source>
</evidence>
<comment type="similarity">
    <text evidence="1">Belongs to the TRAFAC class dynamin-like GTPase superfamily. IRG family.</text>
</comment>
<accession>W5K746</accession>
<keyword evidence="3" id="KW-0378">Hydrolase</keyword>
<feature type="domain" description="IRG-type G" evidence="5">
    <location>
        <begin position="62"/>
        <end position="242"/>
    </location>
</feature>
<evidence type="ECO:0000313" key="7">
    <source>
        <dbReference type="Proteomes" id="UP000018467"/>
    </source>
</evidence>
<dbReference type="SUPFAM" id="SSF52540">
    <property type="entry name" value="P-loop containing nucleoside triphosphate hydrolases"/>
    <property type="match status" value="1"/>
</dbReference>
<dbReference type="Pfam" id="PF05049">
    <property type="entry name" value="IIGP"/>
    <property type="match status" value="1"/>
</dbReference>
<dbReference type="FunCoup" id="W5K746">
    <property type="interactions" value="30"/>
</dbReference>
<dbReference type="Ensembl" id="ENSAMXT00000003407.2">
    <property type="protein sequence ID" value="ENSAMXP00000003407.2"/>
    <property type="gene ID" value="ENSAMXG00000003336.2"/>
</dbReference>
<dbReference type="InterPro" id="IPR007743">
    <property type="entry name" value="Immunity-related_GTPase-like"/>
</dbReference>
<dbReference type="InterPro" id="IPR051515">
    <property type="entry name" value="IRG"/>
</dbReference>
<evidence type="ECO:0000313" key="6">
    <source>
        <dbReference type="Ensembl" id="ENSAMXP00000003407.2"/>
    </source>
</evidence>
<dbReference type="InParanoid" id="W5K746"/>
<dbReference type="PROSITE" id="PS51716">
    <property type="entry name" value="G_IRG"/>
    <property type="match status" value="1"/>
</dbReference>
<reference evidence="7" key="2">
    <citation type="journal article" date="2014" name="Nat. Commun.">
        <title>The cavefish genome reveals candidate genes for eye loss.</title>
        <authorList>
            <person name="McGaugh S.E."/>
            <person name="Gross J.B."/>
            <person name="Aken B."/>
            <person name="Blin M."/>
            <person name="Borowsky R."/>
            <person name="Chalopin D."/>
            <person name="Hinaux H."/>
            <person name="Jeffery W.R."/>
            <person name="Keene A."/>
            <person name="Ma L."/>
            <person name="Minx P."/>
            <person name="Murphy D."/>
            <person name="O'Quin K.E."/>
            <person name="Retaux S."/>
            <person name="Rohner N."/>
            <person name="Searle S.M."/>
            <person name="Stahl B.A."/>
            <person name="Tabin C."/>
            <person name="Volff J.N."/>
            <person name="Yoshizawa M."/>
            <person name="Warren W.C."/>
        </authorList>
    </citation>
    <scope>NUCLEOTIDE SEQUENCE [LARGE SCALE GENOMIC DNA]</scope>
    <source>
        <strain evidence="7">female</strain>
    </source>
</reference>
<evidence type="ECO:0000256" key="2">
    <source>
        <dbReference type="ARBA" id="ARBA00022741"/>
    </source>
</evidence>
<keyword evidence="4" id="KW-0342">GTP-binding</keyword>
<dbReference type="Bgee" id="ENSAMXG00000003336">
    <property type="expression patterns" value="Expressed in pharyngeal gill and 13 other cell types or tissues"/>
</dbReference>
<dbReference type="InterPro" id="IPR027417">
    <property type="entry name" value="P-loop_NTPase"/>
</dbReference>
<name>W5K746_ASTMX</name>
<evidence type="ECO:0000256" key="1">
    <source>
        <dbReference type="ARBA" id="ARBA00005429"/>
    </source>
</evidence>
<dbReference type="GO" id="GO:0016020">
    <property type="term" value="C:membrane"/>
    <property type="evidence" value="ECO:0007669"/>
    <property type="project" value="InterPro"/>
</dbReference>
<evidence type="ECO:0000259" key="5">
    <source>
        <dbReference type="PROSITE" id="PS51716"/>
    </source>
</evidence>
<proteinExistence type="inferred from homology"/>
<sequence length="420" mass="47028">MLLHSQSEMEEIITTEEVNEYLDADNSFEIISPDEIKEALAYEDLPSAVGKIKDYLEQQDRVELNIAVTGESGSGKSTFINAFRGMGDEDEDSAATGVVETTMKPTAYPYKKYPNVKLWDLPGIGTPNFKAEEYLKQVEFQRYDFFIIFASDRFRECHAHLAAEIVKMEKKFYFVRSKIDANIYAEQRKKTFNKQNTLDAIRKNCIEGLESVGVNSPLVFLITCFDLTIYEFKNLEETIEKELPQHKRHVLMLALPNISLEINERKKKELEKNIWKLALLSAGVASVPVPLLNAALSISVDVAILMKELRRYYNVFSLDPASLQKLADRSGKSVDDLKYVLKSPLHAEINKDLVIKLLTGSSVAATEAAAEYFLGLIPGLGSLAAGSLSFATVYFTLKHCLDGLVTDARNVLIAALETSV</sequence>
<reference evidence="6" key="4">
    <citation type="submission" date="2025-09" db="UniProtKB">
        <authorList>
            <consortium name="Ensembl"/>
        </authorList>
    </citation>
    <scope>IDENTIFICATION</scope>
</reference>
<keyword evidence="7" id="KW-1185">Reference proteome</keyword>
<dbReference type="PANTHER" id="PTHR32341">
    <property type="entry name" value="INTERFERON-INDUCIBLE GTPASE"/>
    <property type="match status" value="1"/>
</dbReference>
<dbReference type="HOGENOM" id="CLU_015342_2_0_1"/>
<dbReference type="AlphaFoldDB" id="W5K746"/>
<evidence type="ECO:0000256" key="3">
    <source>
        <dbReference type="ARBA" id="ARBA00022801"/>
    </source>
</evidence>
<dbReference type="GO" id="GO:0005525">
    <property type="term" value="F:GTP binding"/>
    <property type="evidence" value="ECO:0007669"/>
    <property type="project" value="UniProtKB-KW"/>
</dbReference>
<dbReference type="Proteomes" id="UP000018467">
    <property type="component" value="Unassembled WGS sequence"/>
</dbReference>
<dbReference type="GeneTree" id="ENSGT00950000183007"/>
<organism evidence="6 7">
    <name type="scientific">Astyanax mexicanus</name>
    <name type="common">Blind cave fish</name>
    <name type="synonym">Astyanax fasciatus mexicanus</name>
    <dbReference type="NCBI Taxonomy" id="7994"/>
    <lineage>
        <taxon>Eukaryota</taxon>
        <taxon>Metazoa</taxon>
        <taxon>Chordata</taxon>
        <taxon>Craniata</taxon>
        <taxon>Vertebrata</taxon>
        <taxon>Euteleostomi</taxon>
        <taxon>Actinopterygii</taxon>
        <taxon>Neopterygii</taxon>
        <taxon>Teleostei</taxon>
        <taxon>Ostariophysi</taxon>
        <taxon>Characiformes</taxon>
        <taxon>Characoidei</taxon>
        <taxon>Acestrorhamphidae</taxon>
        <taxon>Acestrorhamphinae</taxon>
        <taxon>Astyanax</taxon>
    </lineage>
</organism>
<dbReference type="FunFam" id="3.40.50.300:FF:000541">
    <property type="entry name" value="Immunity related GTPase M"/>
    <property type="match status" value="1"/>
</dbReference>
<reference evidence="7" key="1">
    <citation type="submission" date="2013-03" db="EMBL/GenBank/DDBJ databases">
        <authorList>
            <person name="Jeffery W."/>
            <person name="Warren W."/>
            <person name="Wilson R.K."/>
        </authorList>
    </citation>
    <scope>NUCLEOTIDE SEQUENCE</scope>
    <source>
        <strain evidence="7">female</strain>
    </source>
</reference>
<dbReference type="PANTHER" id="PTHR32341:SF10">
    <property type="entry name" value="INTERFERON-INDUCIBLE GTPASE 5"/>
    <property type="match status" value="1"/>
</dbReference>
<dbReference type="InterPro" id="IPR030385">
    <property type="entry name" value="G_IRG_dom"/>
</dbReference>
<dbReference type="Gene3D" id="3.40.50.300">
    <property type="entry name" value="P-loop containing nucleotide triphosphate hydrolases"/>
    <property type="match status" value="1"/>
</dbReference>